<dbReference type="AlphaFoldDB" id="A0A0V1MWI7"/>
<proteinExistence type="predicted"/>
<reference evidence="1 2" key="1">
    <citation type="submission" date="2015-01" db="EMBL/GenBank/DDBJ databases">
        <title>Evolution of Trichinella species and genotypes.</title>
        <authorList>
            <person name="Korhonen P.K."/>
            <person name="Edoardo P."/>
            <person name="Giuseppe L.R."/>
            <person name="Gasser R.B."/>
        </authorList>
    </citation>
    <scope>NUCLEOTIDE SEQUENCE [LARGE SCALE GENOMIC DNA]</scope>
    <source>
        <strain evidence="1">ISS1980</strain>
    </source>
</reference>
<gene>
    <name evidence="1" type="ORF">T10_1153</name>
</gene>
<keyword evidence="2" id="KW-1185">Reference proteome</keyword>
<accession>A0A0V1MWI7</accession>
<evidence type="ECO:0000313" key="2">
    <source>
        <dbReference type="Proteomes" id="UP000054843"/>
    </source>
</evidence>
<comment type="caution">
    <text evidence="1">The sequence shown here is derived from an EMBL/GenBank/DDBJ whole genome shotgun (WGS) entry which is preliminary data.</text>
</comment>
<evidence type="ECO:0000313" key="1">
    <source>
        <dbReference type="EMBL" id="KRZ75994.1"/>
    </source>
</evidence>
<dbReference type="EMBL" id="JYDO01000032">
    <property type="protein sequence ID" value="KRZ75994.1"/>
    <property type="molecule type" value="Genomic_DNA"/>
</dbReference>
<organism evidence="1 2">
    <name type="scientific">Trichinella papuae</name>
    <dbReference type="NCBI Taxonomy" id="268474"/>
    <lineage>
        <taxon>Eukaryota</taxon>
        <taxon>Metazoa</taxon>
        <taxon>Ecdysozoa</taxon>
        <taxon>Nematoda</taxon>
        <taxon>Enoplea</taxon>
        <taxon>Dorylaimia</taxon>
        <taxon>Trichinellida</taxon>
        <taxon>Trichinellidae</taxon>
        <taxon>Trichinella</taxon>
    </lineage>
</organism>
<name>A0A0V1MWI7_9BILA</name>
<sequence length="69" mass="7698">MLYLLGCRIADVPFPDQGTRQLLSTFIILWKNDRRKSAALFSGKIISSSGACMEVTGVFFVNCKIDEKP</sequence>
<dbReference type="Proteomes" id="UP000054843">
    <property type="component" value="Unassembled WGS sequence"/>
</dbReference>
<protein>
    <submittedName>
        <fullName evidence="1">Uncharacterized protein</fullName>
    </submittedName>
</protein>